<sequence>MKNLMLWQKREPKYGPPPPPPGMNPKYGPPGIDPKYGPPPPPPGMDPKYGPPGMDPKYGPPPPPPGGGFFFFLKIFPPPPLQLTHTQSYFSLIGVSENLQLSLLLIFLIQQIFNTFYLIV</sequence>
<feature type="compositionally biased region" description="Pro residues" evidence="1">
    <location>
        <begin position="14"/>
        <end position="62"/>
    </location>
</feature>
<dbReference type="EMBL" id="HBUF01211939">
    <property type="protein sequence ID" value="CAG6665829.1"/>
    <property type="molecule type" value="Transcribed_RNA"/>
</dbReference>
<organism evidence="2">
    <name type="scientific">Cacopsylla melanoneura</name>
    <dbReference type="NCBI Taxonomy" id="428564"/>
    <lineage>
        <taxon>Eukaryota</taxon>
        <taxon>Metazoa</taxon>
        <taxon>Ecdysozoa</taxon>
        <taxon>Arthropoda</taxon>
        <taxon>Hexapoda</taxon>
        <taxon>Insecta</taxon>
        <taxon>Pterygota</taxon>
        <taxon>Neoptera</taxon>
        <taxon>Paraneoptera</taxon>
        <taxon>Hemiptera</taxon>
        <taxon>Sternorrhyncha</taxon>
        <taxon>Psylloidea</taxon>
        <taxon>Psyllidae</taxon>
        <taxon>Psyllinae</taxon>
        <taxon>Cacopsylla</taxon>
    </lineage>
</organism>
<proteinExistence type="predicted"/>
<dbReference type="AlphaFoldDB" id="A0A8D8S9Q1"/>
<protein>
    <submittedName>
        <fullName evidence="2">Uncharacterized protein</fullName>
    </submittedName>
</protein>
<accession>A0A8D8S9Q1</accession>
<dbReference type="EMBL" id="HBUF01211937">
    <property type="protein sequence ID" value="CAG6665825.1"/>
    <property type="molecule type" value="Transcribed_RNA"/>
</dbReference>
<reference evidence="2" key="1">
    <citation type="submission" date="2021-05" db="EMBL/GenBank/DDBJ databases">
        <authorList>
            <person name="Alioto T."/>
            <person name="Alioto T."/>
            <person name="Gomez Garrido J."/>
        </authorList>
    </citation>
    <scope>NUCLEOTIDE SEQUENCE</scope>
</reference>
<evidence type="ECO:0000313" key="2">
    <source>
        <dbReference type="EMBL" id="CAG6665829.1"/>
    </source>
</evidence>
<feature type="region of interest" description="Disordered" evidence="1">
    <location>
        <begin position="1"/>
        <end position="62"/>
    </location>
</feature>
<name>A0A8D8S9Q1_9HEMI</name>
<dbReference type="EMBL" id="HBUF01211936">
    <property type="protein sequence ID" value="CAG6665821.1"/>
    <property type="molecule type" value="Transcribed_RNA"/>
</dbReference>
<evidence type="ECO:0000256" key="1">
    <source>
        <dbReference type="SAM" id="MobiDB-lite"/>
    </source>
</evidence>